<protein>
    <submittedName>
        <fullName evidence="1">Uncharacterized protein</fullName>
    </submittedName>
</protein>
<dbReference type="EMBL" id="KD202569">
    <property type="protein sequence ID" value="EMS52765.1"/>
    <property type="molecule type" value="Genomic_DNA"/>
</dbReference>
<sequence length="195" mass="22218">MSDENEGTDDHGQSHDTMPLPPLSVAFCCPCTGSSTWRDSPWIEHRSGVWTRLPTAVQVDCSNAHQVSDGAPWNLRTDQWIKKKREVNTGLCEACCFRSSPPRVSGEAAATERIARYMLMGLQVRDGRLFYKLMIDIEELHILIYRDNYKFTRNLVCSTSNFRGSTCTVAACKWVHAIVHSKFQLLYILTFRDNL</sequence>
<accession>M7ZK85</accession>
<organism evidence="1">
    <name type="scientific">Triticum urartu</name>
    <name type="common">Red wild einkorn</name>
    <name type="synonym">Crithodium urartu</name>
    <dbReference type="NCBI Taxonomy" id="4572"/>
    <lineage>
        <taxon>Eukaryota</taxon>
        <taxon>Viridiplantae</taxon>
        <taxon>Streptophyta</taxon>
        <taxon>Embryophyta</taxon>
        <taxon>Tracheophyta</taxon>
        <taxon>Spermatophyta</taxon>
        <taxon>Magnoliopsida</taxon>
        <taxon>Liliopsida</taxon>
        <taxon>Poales</taxon>
        <taxon>Poaceae</taxon>
        <taxon>BOP clade</taxon>
        <taxon>Pooideae</taxon>
        <taxon>Triticodae</taxon>
        <taxon>Triticeae</taxon>
        <taxon>Triticinae</taxon>
        <taxon>Triticum</taxon>
    </lineage>
</organism>
<name>M7ZK85_TRIUA</name>
<evidence type="ECO:0000313" key="1">
    <source>
        <dbReference type="EMBL" id="EMS52765.1"/>
    </source>
</evidence>
<dbReference type="AlphaFoldDB" id="M7ZK85"/>
<gene>
    <name evidence="1" type="ORF">TRIUR3_09710</name>
</gene>
<dbReference type="OMA" id="SPWIEHR"/>
<reference evidence="1" key="1">
    <citation type="journal article" date="2013" name="Nature">
        <title>Draft genome of the wheat A-genome progenitor Triticum urartu.</title>
        <authorList>
            <person name="Ling H.Q."/>
            <person name="Zhao S."/>
            <person name="Liu D."/>
            <person name="Wang J."/>
            <person name="Sun H."/>
            <person name="Zhang C."/>
            <person name="Fan H."/>
            <person name="Li D."/>
            <person name="Dong L."/>
            <person name="Tao Y."/>
            <person name="Gao C."/>
            <person name="Wu H."/>
            <person name="Li Y."/>
            <person name="Cui Y."/>
            <person name="Guo X."/>
            <person name="Zheng S."/>
            <person name="Wang B."/>
            <person name="Yu K."/>
            <person name="Liang Q."/>
            <person name="Yang W."/>
            <person name="Lou X."/>
            <person name="Chen J."/>
            <person name="Feng M."/>
            <person name="Jian J."/>
            <person name="Zhang X."/>
            <person name="Luo G."/>
            <person name="Jiang Y."/>
            <person name="Liu J."/>
            <person name="Wang Z."/>
            <person name="Sha Y."/>
            <person name="Zhang B."/>
            <person name="Wu H."/>
            <person name="Tang D."/>
            <person name="Shen Q."/>
            <person name="Xue P."/>
            <person name="Zou S."/>
            <person name="Wang X."/>
            <person name="Liu X."/>
            <person name="Wang F."/>
            <person name="Yang Y."/>
            <person name="An X."/>
            <person name="Dong Z."/>
            <person name="Zhang K."/>
            <person name="Zhang X."/>
            <person name="Luo M.C."/>
            <person name="Dvorak J."/>
            <person name="Tong Y."/>
            <person name="Wang J."/>
            <person name="Yang H."/>
            <person name="Li Z."/>
            <person name="Wang D."/>
            <person name="Zhang A."/>
            <person name="Wang J."/>
        </authorList>
    </citation>
    <scope>NUCLEOTIDE SEQUENCE</scope>
</reference>
<proteinExistence type="predicted"/>